<protein>
    <recommendedName>
        <fullName evidence="1">Transposase IS4-like domain-containing protein</fullName>
    </recommendedName>
</protein>
<name>A0A9X2RCM0_9BACT</name>
<reference evidence="2" key="1">
    <citation type="submission" date="2022-08" db="EMBL/GenBank/DDBJ databases">
        <title>Genomic Encyclopedia of Type Strains, Phase V (KMG-V): Genome sequencing to study the core and pangenomes of soil and plant-associated prokaryotes.</title>
        <authorList>
            <person name="Whitman W."/>
        </authorList>
    </citation>
    <scope>NUCLEOTIDE SEQUENCE</scope>
    <source>
        <strain evidence="2">SP2016B</strain>
    </source>
</reference>
<accession>A0A9X2RCM0</accession>
<dbReference type="EMBL" id="JANTYZ010000004">
    <property type="protein sequence ID" value="MCS3865256.1"/>
    <property type="molecule type" value="Genomic_DNA"/>
</dbReference>
<evidence type="ECO:0000313" key="3">
    <source>
        <dbReference type="Proteomes" id="UP001155034"/>
    </source>
</evidence>
<sequence length="313" mass="34445">MLEAGSLPMTALNDSCRSLASPSVFEEVLGGGGALSCREEWAEEADYDKNARKLDFEGHLRSLVLLHTTAYESARDLTWAAEGDLLFRALGADFDISVRGLGGAMANRPIKPYWEMFERVQAAAQELPHQRLRGISTGEWEEIADLFGTVDLFDATQVELPPSLADWQGTSEEKSGFKLQLKLDGRNRQFKEALLTTPDGNDNDYFSDLLGLEGQDSGGDSSEEAPRGDLYLFDCGYCSIDQYHRITDTGNSFAAELHGNIGPQPVCSRPVPEVAADPDRNAAGYSVLEDRLVRLGDDRTDREGGNPGRWYRA</sequence>
<gene>
    <name evidence="2" type="ORF">GGP82_001810</name>
</gene>
<comment type="caution">
    <text evidence="2">The sequence shown here is derived from an EMBL/GenBank/DDBJ whole genome shotgun (WGS) entry which is preliminary data.</text>
</comment>
<dbReference type="InterPro" id="IPR002559">
    <property type="entry name" value="Transposase_11"/>
</dbReference>
<organism evidence="2 3">
    <name type="scientific">Salinibacter ruber</name>
    <dbReference type="NCBI Taxonomy" id="146919"/>
    <lineage>
        <taxon>Bacteria</taxon>
        <taxon>Pseudomonadati</taxon>
        <taxon>Rhodothermota</taxon>
        <taxon>Rhodothermia</taxon>
        <taxon>Rhodothermales</taxon>
        <taxon>Salinibacteraceae</taxon>
        <taxon>Salinibacter</taxon>
    </lineage>
</organism>
<dbReference type="AlphaFoldDB" id="A0A9X2RCM0"/>
<dbReference type="Proteomes" id="UP001155034">
    <property type="component" value="Unassembled WGS sequence"/>
</dbReference>
<evidence type="ECO:0000313" key="2">
    <source>
        <dbReference type="EMBL" id="MCS3865256.1"/>
    </source>
</evidence>
<evidence type="ECO:0000259" key="1">
    <source>
        <dbReference type="Pfam" id="PF01609"/>
    </source>
</evidence>
<dbReference type="GO" id="GO:0003677">
    <property type="term" value="F:DNA binding"/>
    <property type="evidence" value="ECO:0007669"/>
    <property type="project" value="InterPro"/>
</dbReference>
<dbReference type="GO" id="GO:0006313">
    <property type="term" value="P:DNA transposition"/>
    <property type="evidence" value="ECO:0007669"/>
    <property type="project" value="InterPro"/>
</dbReference>
<dbReference type="RefSeq" id="WP_259083559.1">
    <property type="nucleotide sequence ID" value="NZ_JANTYZ010000004.1"/>
</dbReference>
<dbReference type="Pfam" id="PF01609">
    <property type="entry name" value="DDE_Tnp_1"/>
    <property type="match status" value="1"/>
</dbReference>
<proteinExistence type="predicted"/>
<feature type="domain" description="Transposase IS4-like" evidence="1">
    <location>
        <begin position="152"/>
        <end position="262"/>
    </location>
</feature>
<dbReference type="GO" id="GO:0004803">
    <property type="term" value="F:transposase activity"/>
    <property type="evidence" value="ECO:0007669"/>
    <property type="project" value="InterPro"/>
</dbReference>